<dbReference type="AlphaFoldDB" id="A0AAW1SDY4"/>
<organism evidence="17 18">
    <name type="scientific">Apatococcus fuscideae</name>
    <dbReference type="NCBI Taxonomy" id="2026836"/>
    <lineage>
        <taxon>Eukaryota</taxon>
        <taxon>Viridiplantae</taxon>
        <taxon>Chlorophyta</taxon>
        <taxon>core chlorophytes</taxon>
        <taxon>Trebouxiophyceae</taxon>
        <taxon>Chlorellales</taxon>
        <taxon>Chlorellaceae</taxon>
        <taxon>Apatococcus</taxon>
    </lineage>
</organism>
<evidence type="ECO:0000256" key="1">
    <source>
        <dbReference type="ARBA" id="ARBA00000920"/>
    </source>
</evidence>
<keyword evidence="6" id="KW-0285">Flavoprotein</keyword>
<dbReference type="GO" id="GO:0046577">
    <property type="term" value="F:long-chain-alcohol oxidase activity"/>
    <property type="evidence" value="ECO:0007669"/>
    <property type="project" value="UniProtKB-EC"/>
</dbReference>
<dbReference type="Proteomes" id="UP001485043">
    <property type="component" value="Unassembled WGS sequence"/>
</dbReference>
<comment type="caution">
    <text evidence="17">The sequence shown here is derived from an EMBL/GenBank/DDBJ whole genome shotgun (WGS) entry which is preliminary data.</text>
</comment>
<evidence type="ECO:0000256" key="13">
    <source>
        <dbReference type="PIRSR" id="PIRSR028937-1"/>
    </source>
</evidence>
<evidence type="ECO:0000256" key="11">
    <source>
        <dbReference type="ARBA" id="ARBA00023136"/>
    </source>
</evidence>
<dbReference type="Pfam" id="PF05199">
    <property type="entry name" value="GMC_oxred_C"/>
    <property type="match status" value="1"/>
</dbReference>
<keyword evidence="18" id="KW-1185">Reference proteome</keyword>
<dbReference type="Pfam" id="PF00732">
    <property type="entry name" value="GMC_oxred_N"/>
    <property type="match status" value="1"/>
</dbReference>
<evidence type="ECO:0000256" key="9">
    <source>
        <dbReference type="ARBA" id="ARBA00022989"/>
    </source>
</evidence>
<comment type="similarity">
    <text evidence="4 12">Belongs to the GMC oxidoreductase family.</text>
</comment>
<evidence type="ECO:0000256" key="4">
    <source>
        <dbReference type="ARBA" id="ARBA00010790"/>
    </source>
</evidence>
<dbReference type="InterPro" id="IPR007867">
    <property type="entry name" value="GMC_OxRtase_C"/>
</dbReference>
<evidence type="ECO:0000259" key="15">
    <source>
        <dbReference type="Pfam" id="PF00732"/>
    </source>
</evidence>
<evidence type="ECO:0000256" key="5">
    <source>
        <dbReference type="ARBA" id="ARBA00013125"/>
    </source>
</evidence>
<evidence type="ECO:0000256" key="7">
    <source>
        <dbReference type="ARBA" id="ARBA00022692"/>
    </source>
</evidence>
<evidence type="ECO:0000256" key="3">
    <source>
        <dbReference type="ARBA" id="ARBA00004370"/>
    </source>
</evidence>
<evidence type="ECO:0000259" key="16">
    <source>
        <dbReference type="Pfam" id="PF05199"/>
    </source>
</evidence>
<dbReference type="PANTHER" id="PTHR46056:SF12">
    <property type="entry name" value="LONG-CHAIN-ALCOHOL OXIDASE"/>
    <property type="match status" value="1"/>
</dbReference>
<feature type="domain" description="Glucose-methanol-choline oxidoreductase C-terminal" evidence="16">
    <location>
        <begin position="627"/>
        <end position="781"/>
    </location>
</feature>
<evidence type="ECO:0000313" key="17">
    <source>
        <dbReference type="EMBL" id="KAK9843618.1"/>
    </source>
</evidence>
<evidence type="ECO:0000256" key="10">
    <source>
        <dbReference type="ARBA" id="ARBA00023002"/>
    </source>
</evidence>
<evidence type="ECO:0000256" key="2">
    <source>
        <dbReference type="ARBA" id="ARBA00003842"/>
    </source>
</evidence>
<reference evidence="17 18" key="1">
    <citation type="journal article" date="2024" name="Nat. Commun.">
        <title>Phylogenomics reveals the evolutionary origins of lichenization in chlorophyte algae.</title>
        <authorList>
            <person name="Puginier C."/>
            <person name="Libourel C."/>
            <person name="Otte J."/>
            <person name="Skaloud P."/>
            <person name="Haon M."/>
            <person name="Grisel S."/>
            <person name="Petersen M."/>
            <person name="Berrin J.G."/>
            <person name="Delaux P.M."/>
            <person name="Dal Grande F."/>
            <person name="Keller J."/>
        </authorList>
    </citation>
    <scope>NUCLEOTIDE SEQUENCE [LARGE SCALE GENOMIC DNA]</scope>
    <source>
        <strain evidence="17 18">SAG 2523</strain>
    </source>
</reference>
<keyword evidence="11 12" id="KW-0472">Membrane</keyword>
<comment type="catalytic activity">
    <reaction evidence="1 12">
        <text>a long-chain primary fatty alcohol + O2 = a long-chain fatty aldehyde + H2O2</text>
        <dbReference type="Rhea" id="RHEA:22756"/>
        <dbReference type="ChEBI" id="CHEBI:15379"/>
        <dbReference type="ChEBI" id="CHEBI:16240"/>
        <dbReference type="ChEBI" id="CHEBI:17176"/>
        <dbReference type="ChEBI" id="CHEBI:77396"/>
        <dbReference type="EC" id="1.1.3.20"/>
    </reaction>
</comment>
<dbReference type="EC" id="1.1.3.20" evidence="5 12"/>
<dbReference type="GO" id="GO:0050660">
    <property type="term" value="F:flavin adenine dinucleotide binding"/>
    <property type="evidence" value="ECO:0007669"/>
    <property type="project" value="InterPro"/>
</dbReference>
<accession>A0AAW1SDY4</accession>
<keyword evidence="9" id="KW-1133">Transmembrane helix</keyword>
<comment type="function">
    <text evidence="2 12">Long-chain fatty alcohol oxidase involved in the omega-oxidation pathway of lipid degradation.</text>
</comment>
<feature type="domain" description="Glucose-methanol-choline oxidoreductase N-terminal" evidence="15">
    <location>
        <begin position="320"/>
        <end position="543"/>
    </location>
</feature>
<dbReference type="InterPro" id="IPR012400">
    <property type="entry name" value="Long_Oxdase"/>
</dbReference>
<evidence type="ECO:0000256" key="8">
    <source>
        <dbReference type="ARBA" id="ARBA00022827"/>
    </source>
</evidence>
<gene>
    <name evidence="17" type="ORF">WJX84_006988</name>
</gene>
<keyword evidence="7" id="KW-0812">Transmembrane</keyword>
<evidence type="ECO:0000256" key="6">
    <source>
        <dbReference type="ARBA" id="ARBA00022630"/>
    </source>
</evidence>
<name>A0AAW1SDY4_9CHLO</name>
<feature type="active site" description="Proton acceptor" evidence="13">
    <location>
        <position position="729"/>
    </location>
</feature>
<proteinExistence type="inferred from homology"/>
<feature type="binding site" evidence="14">
    <location>
        <begin position="273"/>
        <end position="288"/>
    </location>
    <ligand>
        <name>FAD</name>
        <dbReference type="ChEBI" id="CHEBI:57692"/>
    </ligand>
</feature>
<evidence type="ECO:0000313" key="18">
    <source>
        <dbReference type="Proteomes" id="UP001485043"/>
    </source>
</evidence>
<comment type="subcellular location">
    <subcellularLocation>
        <location evidence="3 12">Membrane</location>
    </subcellularLocation>
</comment>
<evidence type="ECO:0000256" key="12">
    <source>
        <dbReference type="PIRNR" id="PIRNR028937"/>
    </source>
</evidence>
<dbReference type="SUPFAM" id="SSF51905">
    <property type="entry name" value="FAD/NAD(P)-binding domain"/>
    <property type="match status" value="1"/>
</dbReference>
<keyword evidence="10 12" id="KW-0560">Oxidoreductase</keyword>
<dbReference type="Gene3D" id="3.50.50.60">
    <property type="entry name" value="FAD/NAD(P)-binding domain"/>
    <property type="match status" value="2"/>
</dbReference>
<dbReference type="InterPro" id="IPR036188">
    <property type="entry name" value="FAD/NAD-bd_sf"/>
</dbReference>
<sequence length="794" mass="85435">MFTLKTNVFAAHPVSVRPSPLKHRSQRSRRQHLHQNARFLTVAAVQVTAREVLDPKHPVSEDSHIDALCQFAGTLFPEVRGQESSSAQHASFQLVDGSRCRFPLGKALELSRSSLPRSTWALLERTLAALLEANSPFLGPISGAAASQRFVDLPRDERDSFLQRWARTSDPSLLMAFNTLKSMVMVPLISCPELAPTFWEAMEYPGPPAAKDRQTSAARMEAEARLLSGLVDMRALVDRLSGDQAQLAAAMRDVGLQASAGPGSEAGKVLVTCDVVIVGSGAGGAAAASVLAQDGLRVLILEKGDFTPAAKLSLQEGPAMKQMYEGGGQLKNVSSSMGLLAGATLGGGTRVNWGISFETPAKVREQWGEEHGIPWFQSDEYTEALALTSQRYAVTMNETHNRQNRLLQEGLDALDMQCARTPRNISDPNDQCGYTTFGSGTGTKQDTSGSWLPVAVDAGARILTSTTAAKILTQPCDVPKGSGRRQVDGVSATVQASDGSTKSIEIQAQAVICAGNAIQTPALLLRSGIEGRGNVGAHLQCHPIHGVRCVFPKESGPVHPWKGSVTTYYNREIGDWNQRGYGAWLHCSNLHPLQFSASTAWSSGADYKRRLQDYPQTCCVAVFMRDTSEGQVDLDEDGRPRVSYTLNDYDRRNMIQGCQGAAKIMRAAGATRIMLMNPDLCWDRPAADPGAASSSQDEEAGFEHFLQRVNATISHPDFVEASCPYVSAHQMGTARMGADPDTSVCDPNGEAWDVNGLFVCDGSALPTSIGVNPMLTISASAVVIAKRLSQALRI</sequence>
<dbReference type="PANTHER" id="PTHR46056">
    <property type="entry name" value="LONG-CHAIN-ALCOHOL OXIDASE"/>
    <property type="match status" value="1"/>
</dbReference>
<dbReference type="EMBL" id="JALJOV010001678">
    <property type="protein sequence ID" value="KAK9843618.1"/>
    <property type="molecule type" value="Genomic_DNA"/>
</dbReference>
<dbReference type="InterPro" id="IPR000172">
    <property type="entry name" value="GMC_OxRdtase_N"/>
</dbReference>
<dbReference type="Pfam" id="PF13450">
    <property type="entry name" value="NAD_binding_8"/>
    <property type="match status" value="1"/>
</dbReference>
<keyword evidence="8 14" id="KW-0274">FAD</keyword>
<dbReference type="PIRSF" id="PIRSF028937">
    <property type="entry name" value="Lg_Ch_AO"/>
    <property type="match status" value="1"/>
</dbReference>
<evidence type="ECO:0000256" key="14">
    <source>
        <dbReference type="PIRSR" id="PIRSR028937-2"/>
    </source>
</evidence>
<protein>
    <recommendedName>
        <fullName evidence="5 12">Long-chain-alcohol oxidase</fullName>
        <ecNumber evidence="5 12">1.1.3.20</ecNumber>
    </recommendedName>
</protein>
<dbReference type="GO" id="GO:0016020">
    <property type="term" value="C:membrane"/>
    <property type="evidence" value="ECO:0007669"/>
    <property type="project" value="UniProtKB-SubCell"/>
</dbReference>